<dbReference type="InParanoid" id="M4C490"/>
<reference evidence="2" key="1">
    <citation type="journal article" date="2010" name="Science">
        <title>Signatures of adaptation to obligate biotrophy in the Hyaloperonospora arabidopsidis genome.</title>
        <authorList>
            <person name="Baxter L."/>
            <person name="Tripathy S."/>
            <person name="Ishaque N."/>
            <person name="Boot N."/>
            <person name="Cabral A."/>
            <person name="Kemen E."/>
            <person name="Thines M."/>
            <person name="Ah-Fong A."/>
            <person name="Anderson R."/>
            <person name="Badejoko W."/>
            <person name="Bittner-Eddy P."/>
            <person name="Boore J.L."/>
            <person name="Chibucos M.C."/>
            <person name="Coates M."/>
            <person name="Dehal P."/>
            <person name="Delehaunty K."/>
            <person name="Dong S."/>
            <person name="Downton P."/>
            <person name="Dumas B."/>
            <person name="Fabro G."/>
            <person name="Fronick C."/>
            <person name="Fuerstenberg S.I."/>
            <person name="Fulton L."/>
            <person name="Gaulin E."/>
            <person name="Govers F."/>
            <person name="Hughes L."/>
            <person name="Humphray S."/>
            <person name="Jiang R.H."/>
            <person name="Judelson H."/>
            <person name="Kamoun S."/>
            <person name="Kyung K."/>
            <person name="Meijer H."/>
            <person name="Minx P."/>
            <person name="Morris P."/>
            <person name="Nelson J."/>
            <person name="Phuntumart V."/>
            <person name="Qutob D."/>
            <person name="Rehmany A."/>
            <person name="Rougon-Cardoso A."/>
            <person name="Ryden P."/>
            <person name="Torto-Alalibo T."/>
            <person name="Studholme D."/>
            <person name="Wang Y."/>
            <person name="Win J."/>
            <person name="Wood J."/>
            <person name="Clifton S.W."/>
            <person name="Rogers J."/>
            <person name="Van den Ackerveken G."/>
            <person name="Jones J.D."/>
            <person name="McDowell J.M."/>
            <person name="Beynon J."/>
            <person name="Tyler B.M."/>
        </authorList>
    </citation>
    <scope>NUCLEOTIDE SEQUENCE [LARGE SCALE GENOMIC DNA]</scope>
    <source>
        <strain evidence="2">Emoy2</strain>
    </source>
</reference>
<dbReference type="HOGENOM" id="CLU_1690098_0_0_1"/>
<name>M4C490_HYAAE</name>
<dbReference type="AlphaFoldDB" id="M4C490"/>
<dbReference type="VEuPathDB" id="FungiDB:HpaG813908"/>
<dbReference type="EMBL" id="JH598210">
    <property type="status" value="NOT_ANNOTATED_CDS"/>
    <property type="molecule type" value="Genomic_DNA"/>
</dbReference>
<evidence type="ECO:0000313" key="1">
    <source>
        <dbReference type="EnsemblProtists" id="HpaP813908"/>
    </source>
</evidence>
<accession>M4C490</accession>
<proteinExistence type="predicted"/>
<dbReference type="EnsemblProtists" id="HpaT813908">
    <property type="protein sequence ID" value="HpaP813908"/>
    <property type="gene ID" value="HpaG813908"/>
</dbReference>
<evidence type="ECO:0000313" key="2">
    <source>
        <dbReference type="Proteomes" id="UP000011713"/>
    </source>
</evidence>
<dbReference type="Proteomes" id="UP000011713">
    <property type="component" value="Unassembled WGS sequence"/>
</dbReference>
<protein>
    <submittedName>
        <fullName evidence="1">Uncharacterized protein</fullName>
    </submittedName>
</protein>
<keyword evidence="2" id="KW-1185">Reference proteome</keyword>
<reference evidence="1" key="2">
    <citation type="submission" date="2015-06" db="UniProtKB">
        <authorList>
            <consortium name="EnsemblProtists"/>
        </authorList>
    </citation>
    <scope>IDENTIFICATION</scope>
    <source>
        <strain evidence="1">Emoy2</strain>
    </source>
</reference>
<sequence>MTCETEASMSVCYNYSGGGGIQLIVTSERQERERENERFIRVVSSMAWGVAADLSSLTPLRKGEGSRALVLGCEPESASRIAVCKAINDVVPAVSQDRSYSPVQAPAHRLTGELARFQRGFRPSIFPMLFIAIKISADELPIPLALSSSLPCGAVD</sequence>
<organism evidence="1 2">
    <name type="scientific">Hyaloperonospora arabidopsidis (strain Emoy2)</name>
    <name type="common">Downy mildew agent</name>
    <name type="synonym">Peronospora arabidopsidis</name>
    <dbReference type="NCBI Taxonomy" id="559515"/>
    <lineage>
        <taxon>Eukaryota</taxon>
        <taxon>Sar</taxon>
        <taxon>Stramenopiles</taxon>
        <taxon>Oomycota</taxon>
        <taxon>Peronosporomycetes</taxon>
        <taxon>Peronosporales</taxon>
        <taxon>Peronosporaceae</taxon>
        <taxon>Hyaloperonospora</taxon>
    </lineage>
</organism>